<dbReference type="EMBL" id="JPDN02000019">
    <property type="protein sequence ID" value="PON25215.1"/>
    <property type="molecule type" value="Genomic_DNA"/>
</dbReference>
<accession>A0A2P4ZLT4</accession>
<dbReference type="InterPro" id="IPR036390">
    <property type="entry name" value="WH_DNA-bd_sf"/>
</dbReference>
<sequence length="232" mass="27152">MDTETRTTRFRIMRFYLDNGRPPTLEELTKSMDLAPETVWKSLKQLEDLHHLVLYKEGVPSPTPIAMIHPFSHLPTAYHLQCGDRSWWANCPWCGFGLVSMLLRENAKSSIILRVLSGSRNDELQIEWRNGEMVTTGCKDYVAHFSVPPSKFWIDVRYTCSTIQLFQSEIRAESWLRKHGVSKGALISFEQLLELAKEWYHDKAEYSYDRKSPEQIRELYNTLGMTEAFWKQ</sequence>
<dbReference type="InterPro" id="IPR053717">
    <property type="entry name" value="MerB_lyase_sf"/>
</dbReference>
<dbReference type="AlphaFoldDB" id="A0A2P4ZLT4"/>
<dbReference type="SUPFAM" id="SSF46785">
    <property type="entry name" value="Winged helix' DNA-binding domain"/>
    <property type="match status" value="1"/>
</dbReference>
<dbReference type="GO" id="GO:0018836">
    <property type="term" value="F:alkylmercury lyase activity"/>
    <property type="evidence" value="ECO:0007669"/>
    <property type="project" value="InterPro"/>
</dbReference>
<dbReference type="Gene3D" id="3.30.450.410">
    <property type="match status" value="1"/>
</dbReference>
<name>A0A2P4ZLT4_9HYPO</name>
<reference evidence="1 2" key="1">
    <citation type="journal article" date="2016" name="Genome Announc.">
        <title>Draft Whole-Genome Sequence of Trichoderma gamsii T6085, a Promising Biocontrol Agent of Fusarium Head Blight on Wheat.</title>
        <authorList>
            <person name="Baroncelli R."/>
            <person name="Zapparata A."/>
            <person name="Piaggeschi G."/>
            <person name="Sarrocco S."/>
            <person name="Vannacci G."/>
        </authorList>
    </citation>
    <scope>NUCLEOTIDE SEQUENCE [LARGE SCALE GENOMIC DNA]</scope>
    <source>
        <strain evidence="1 2">T6085</strain>
    </source>
</reference>
<dbReference type="Proteomes" id="UP000054821">
    <property type="component" value="Unassembled WGS sequence"/>
</dbReference>
<dbReference type="GeneID" id="29983088"/>
<dbReference type="RefSeq" id="XP_018663771.1">
    <property type="nucleotide sequence ID" value="XM_018803005.1"/>
</dbReference>
<organism evidence="1 2">
    <name type="scientific">Trichoderma gamsii</name>
    <dbReference type="NCBI Taxonomy" id="398673"/>
    <lineage>
        <taxon>Eukaryota</taxon>
        <taxon>Fungi</taxon>
        <taxon>Dikarya</taxon>
        <taxon>Ascomycota</taxon>
        <taxon>Pezizomycotina</taxon>
        <taxon>Sordariomycetes</taxon>
        <taxon>Hypocreomycetidae</taxon>
        <taxon>Hypocreales</taxon>
        <taxon>Hypocreaceae</taxon>
        <taxon>Trichoderma</taxon>
    </lineage>
</organism>
<dbReference type="SUPFAM" id="SSF160387">
    <property type="entry name" value="NosL/MerB-like"/>
    <property type="match status" value="1"/>
</dbReference>
<dbReference type="Pfam" id="PF03243">
    <property type="entry name" value="MerB"/>
    <property type="match status" value="1"/>
</dbReference>
<evidence type="ECO:0008006" key="3">
    <source>
        <dbReference type="Google" id="ProtNLM"/>
    </source>
</evidence>
<protein>
    <recommendedName>
        <fullName evidence="3">Alkylmercury lyase</fullName>
    </recommendedName>
</protein>
<dbReference type="InterPro" id="IPR004927">
    <property type="entry name" value="MerB"/>
</dbReference>
<proteinExistence type="predicted"/>
<evidence type="ECO:0000313" key="2">
    <source>
        <dbReference type="Proteomes" id="UP000054821"/>
    </source>
</evidence>
<evidence type="ECO:0000313" key="1">
    <source>
        <dbReference type="EMBL" id="PON25215.1"/>
    </source>
</evidence>
<gene>
    <name evidence="1" type="ORF">TGAM01_v205901</name>
</gene>
<keyword evidence="2" id="KW-1185">Reference proteome</keyword>
<comment type="caution">
    <text evidence="1">The sequence shown here is derived from an EMBL/GenBank/DDBJ whole genome shotgun (WGS) entry which is preliminary data.</text>
</comment>